<reference evidence="8 9" key="1">
    <citation type="journal article" date="2017" name="BMC Genomics">
        <title>Comparative genomic and phylogenomic analyses of the Bifidobacteriaceae family.</title>
        <authorList>
            <person name="Lugli G.A."/>
            <person name="Milani C."/>
            <person name="Turroni F."/>
            <person name="Duranti S."/>
            <person name="Mancabelli L."/>
            <person name="Mangifesta M."/>
            <person name="Ferrario C."/>
            <person name="Modesto M."/>
            <person name="Mattarelli P."/>
            <person name="Jiri K."/>
            <person name="van Sinderen D."/>
            <person name="Ventura M."/>
        </authorList>
    </citation>
    <scope>NUCLEOTIDE SEQUENCE [LARGE SCALE GENOMIC DNA]</scope>
    <source>
        <strain evidence="8 9">DSM 100196</strain>
    </source>
</reference>
<evidence type="ECO:0000256" key="6">
    <source>
        <dbReference type="SAM" id="Phobius"/>
    </source>
</evidence>
<dbReference type="OrthoDB" id="4571363at2"/>
<feature type="transmembrane region" description="Helical" evidence="6">
    <location>
        <begin position="268"/>
        <end position="286"/>
    </location>
</feature>
<dbReference type="Gene3D" id="3.40.1710.10">
    <property type="entry name" value="abc type-2 transporter like domain"/>
    <property type="match status" value="1"/>
</dbReference>
<feature type="transmembrane region" description="Helical" evidence="6">
    <location>
        <begin position="307"/>
        <end position="329"/>
    </location>
</feature>
<evidence type="ECO:0000256" key="1">
    <source>
        <dbReference type="ARBA" id="ARBA00004141"/>
    </source>
</evidence>
<keyword evidence="4 6" id="KW-0472">Membrane</keyword>
<dbReference type="RefSeq" id="WP_094667753.1">
    <property type="nucleotide sequence ID" value="NZ_MWWW01000014.1"/>
</dbReference>
<dbReference type="EMBL" id="MWWW01000014">
    <property type="protein sequence ID" value="OZG59453.1"/>
    <property type="molecule type" value="Genomic_DNA"/>
</dbReference>
<evidence type="ECO:0000313" key="9">
    <source>
        <dbReference type="Proteomes" id="UP000216871"/>
    </source>
</evidence>
<feature type="domain" description="ABC-2 type transporter transmembrane" evidence="7">
    <location>
        <begin position="15"/>
        <end position="438"/>
    </location>
</feature>
<accession>A0A261FKF2</accession>
<evidence type="ECO:0000259" key="7">
    <source>
        <dbReference type="Pfam" id="PF12698"/>
    </source>
</evidence>
<evidence type="ECO:0000313" key="8">
    <source>
        <dbReference type="EMBL" id="OZG59453.1"/>
    </source>
</evidence>
<gene>
    <name evidence="8" type="ORF">BMYO_1298</name>
</gene>
<evidence type="ECO:0000256" key="5">
    <source>
        <dbReference type="SAM" id="MobiDB-lite"/>
    </source>
</evidence>
<dbReference type="Pfam" id="PF12698">
    <property type="entry name" value="ABC2_membrane_3"/>
    <property type="match status" value="1"/>
</dbReference>
<feature type="transmembrane region" description="Helical" evidence="6">
    <location>
        <begin position="424"/>
        <end position="443"/>
    </location>
</feature>
<dbReference type="PROSITE" id="PS51257">
    <property type="entry name" value="PROKAR_LIPOPROTEIN"/>
    <property type="match status" value="1"/>
</dbReference>
<dbReference type="GO" id="GO:0016020">
    <property type="term" value="C:membrane"/>
    <property type="evidence" value="ECO:0007669"/>
    <property type="project" value="UniProtKB-SubCell"/>
</dbReference>
<sequence>MGALKQYAKYVLPLVTIIAVSCLMALMFYPMMNAQVRELPVAVLSLDEGATTAQGEVNVGDAMVKKLTEASAGDSSSADADEQPMVWAKVASKDELDKGFADHDYYAAIVIPKDFTAKQMAVKQAAAKAQIESATALAQTMAKAQAEAAGQGLTGAAAQQYVQAAMQKAIAAQSGTATGAAGSVSDGGSASGTSDSAGASASSDDENAPAVTLTIDNSKSPLVASLLKQSVPTMLSQTGVKVEVKTINAGDVKSNSSLPTAAMMGQNVLIMPTYMMSLIVAVLTVMQLGRKHYDSKPQRWVSFGMQLCAALVWSLCVALGACCIFAMLGSGWPPAAMIGFLWLASFAVMSVMLALMNIAMPLGAICGVLGLGLGMTSGLFPYELLPGFWRDWVYGWVPQRYIGDGVRAVLYSGDGWWNAASEPLMIVMCVGLVVFIVAGLLPLGKRGRE</sequence>
<dbReference type="PANTHER" id="PTHR43077:SF5">
    <property type="entry name" value="PHAGE INFECTION PROTEIN"/>
    <property type="match status" value="1"/>
</dbReference>
<keyword evidence="3 6" id="KW-1133">Transmembrane helix</keyword>
<evidence type="ECO:0000256" key="3">
    <source>
        <dbReference type="ARBA" id="ARBA00022989"/>
    </source>
</evidence>
<protein>
    <submittedName>
        <fullName evidence="8">ABC-2 family transporter protein</fullName>
    </submittedName>
</protein>
<feature type="transmembrane region" description="Helical" evidence="6">
    <location>
        <begin position="362"/>
        <end position="382"/>
    </location>
</feature>
<keyword evidence="2 6" id="KW-0812">Transmembrane</keyword>
<feature type="transmembrane region" description="Helical" evidence="6">
    <location>
        <begin position="335"/>
        <end position="355"/>
    </location>
</feature>
<feature type="region of interest" description="Disordered" evidence="5">
    <location>
        <begin position="181"/>
        <end position="206"/>
    </location>
</feature>
<proteinExistence type="predicted"/>
<dbReference type="Proteomes" id="UP000216871">
    <property type="component" value="Unassembled WGS sequence"/>
</dbReference>
<dbReference type="GO" id="GO:0140359">
    <property type="term" value="F:ABC-type transporter activity"/>
    <property type="evidence" value="ECO:0007669"/>
    <property type="project" value="InterPro"/>
</dbReference>
<dbReference type="InterPro" id="IPR013525">
    <property type="entry name" value="ABC2_TM"/>
</dbReference>
<organism evidence="8 9">
    <name type="scientific">Bifidobacterium myosotis</name>
    <dbReference type="NCBI Taxonomy" id="1630166"/>
    <lineage>
        <taxon>Bacteria</taxon>
        <taxon>Bacillati</taxon>
        <taxon>Actinomycetota</taxon>
        <taxon>Actinomycetes</taxon>
        <taxon>Bifidobacteriales</taxon>
        <taxon>Bifidobacteriaceae</taxon>
        <taxon>Bifidobacterium</taxon>
    </lineage>
</organism>
<keyword evidence="9" id="KW-1185">Reference proteome</keyword>
<dbReference type="AlphaFoldDB" id="A0A261FKF2"/>
<evidence type="ECO:0000256" key="4">
    <source>
        <dbReference type="ARBA" id="ARBA00023136"/>
    </source>
</evidence>
<feature type="compositionally biased region" description="Low complexity" evidence="5">
    <location>
        <begin position="181"/>
        <end position="202"/>
    </location>
</feature>
<name>A0A261FKF2_9BIFI</name>
<comment type="subcellular location">
    <subcellularLocation>
        <location evidence="1">Membrane</location>
        <topology evidence="1">Multi-pass membrane protein</topology>
    </subcellularLocation>
</comment>
<dbReference type="InterPro" id="IPR051328">
    <property type="entry name" value="T7SS_ABC-Transporter"/>
</dbReference>
<comment type="caution">
    <text evidence="8">The sequence shown here is derived from an EMBL/GenBank/DDBJ whole genome shotgun (WGS) entry which is preliminary data.</text>
</comment>
<dbReference type="PANTHER" id="PTHR43077">
    <property type="entry name" value="TRANSPORT PERMEASE YVFS-RELATED"/>
    <property type="match status" value="1"/>
</dbReference>
<feature type="transmembrane region" description="Helical" evidence="6">
    <location>
        <begin position="12"/>
        <end position="32"/>
    </location>
</feature>
<evidence type="ECO:0000256" key="2">
    <source>
        <dbReference type="ARBA" id="ARBA00022692"/>
    </source>
</evidence>